<name>A0AAN8VX06_9MAGN</name>
<protein>
    <submittedName>
        <fullName evidence="2">Uncharacterized protein</fullName>
    </submittedName>
</protein>
<keyword evidence="3" id="KW-1185">Reference proteome</keyword>
<feature type="compositionally biased region" description="Acidic residues" evidence="1">
    <location>
        <begin position="425"/>
        <end position="440"/>
    </location>
</feature>
<dbReference type="PANTHER" id="PTHR35505:SF5">
    <property type="entry name" value="SUBSTRATE CARRIER FAMILY PROTEIN"/>
    <property type="match status" value="1"/>
</dbReference>
<sequence>MRAKIDPSLDLIWFYTAATLRDRDFKEGENLKRFQSLKELFDLIVSCSASSSGLKSIALVSPVAFHAYNLLANVLKRELSDEIEQKSLRDVKLLVDSILGYFSVCCTSLKNSSEESECVGLIWQTTEHGVGERFEALGSWIDKWVSEFIMFGTLLKIMLERVLPVSSLLSSDEEVLLKKVRFDAVIMVEYSFLDTSRLLQQSVELMKMIAMARLIVTNNAIELFRRDGDQKRTLLYKRFLYFSFFFPNHQFDQQSYRYRGEKEQTKRIIAKSFSSVFTSLGWVLNLEDRGIKVFEVISNYRANILWDCSSGDNEQSVNMVDDKQLYADLLFFIDNKGEEKDKNEDDMEEEDIDKIENVNDSICNAFITTARTMNSTENNLTRKCGEGKGAEKMKTIKFVKYDLPKNANVESENSMLVDDGSGSESDVENLSSDEDMDAKN</sequence>
<feature type="region of interest" description="Disordered" evidence="1">
    <location>
        <begin position="409"/>
        <end position="440"/>
    </location>
</feature>
<dbReference type="PANTHER" id="PTHR35505">
    <property type="entry name" value="OS01G0600300 PROTEIN"/>
    <property type="match status" value="1"/>
</dbReference>
<dbReference type="AlphaFoldDB" id="A0AAN8VX06"/>
<proteinExistence type="predicted"/>
<evidence type="ECO:0000313" key="3">
    <source>
        <dbReference type="Proteomes" id="UP001370490"/>
    </source>
</evidence>
<organism evidence="2 3">
    <name type="scientific">Dillenia turbinata</name>
    <dbReference type="NCBI Taxonomy" id="194707"/>
    <lineage>
        <taxon>Eukaryota</taxon>
        <taxon>Viridiplantae</taxon>
        <taxon>Streptophyta</taxon>
        <taxon>Embryophyta</taxon>
        <taxon>Tracheophyta</taxon>
        <taxon>Spermatophyta</taxon>
        <taxon>Magnoliopsida</taxon>
        <taxon>eudicotyledons</taxon>
        <taxon>Gunneridae</taxon>
        <taxon>Pentapetalae</taxon>
        <taxon>Dilleniales</taxon>
        <taxon>Dilleniaceae</taxon>
        <taxon>Dillenia</taxon>
    </lineage>
</organism>
<comment type="caution">
    <text evidence="2">The sequence shown here is derived from an EMBL/GenBank/DDBJ whole genome shotgun (WGS) entry which is preliminary data.</text>
</comment>
<gene>
    <name evidence="2" type="ORF">RJ641_026787</name>
</gene>
<dbReference type="EMBL" id="JBAMMX010000004">
    <property type="protein sequence ID" value="KAK6941410.1"/>
    <property type="molecule type" value="Genomic_DNA"/>
</dbReference>
<dbReference type="Proteomes" id="UP001370490">
    <property type="component" value="Unassembled WGS sequence"/>
</dbReference>
<evidence type="ECO:0000256" key="1">
    <source>
        <dbReference type="SAM" id="MobiDB-lite"/>
    </source>
</evidence>
<reference evidence="2 3" key="1">
    <citation type="submission" date="2023-12" db="EMBL/GenBank/DDBJ databases">
        <title>A high-quality genome assembly for Dillenia turbinata (Dilleniales).</title>
        <authorList>
            <person name="Chanderbali A."/>
        </authorList>
    </citation>
    <scope>NUCLEOTIDE SEQUENCE [LARGE SCALE GENOMIC DNA]</scope>
    <source>
        <strain evidence="2">LSX21</strain>
        <tissue evidence="2">Leaf</tissue>
    </source>
</reference>
<accession>A0AAN8VX06</accession>
<evidence type="ECO:0000313" key="2">
    <source>
        <dbReference type="EMBL" id="KAK6941410.1"/>
    </source>
</evidence>